<gene>
    <name evidence="3" type="ORF">ICN82_14740</name>
</gene>
<feature type="signal peptide" evidence="2">
    <location>
        <begin position="1"/>
        <end position="24"/>
    </location>
</feature>
<dbReference type="Proteomes" id="UP000609121">
    <property type="component" value="Unassembled WGS sequence"/>
</dbReference>
<proteinExistence type="predicted"/>
<comment type="caution">
    <text evidence="3">The sequence shown here is derived from an EMBL/GenBank/DDBJ whole genome shotgun (WGS) entry which is preliminary data.</text>
</comment>
<dbReference type="EMBL" id="JACVXA010000047">
    <property type="protein sequence ID" value="MBE3639456.1"/>
    <property type="molecule type" value="Genomic_DNA"/>
</dbReference>
<dbReference type="PROSITE" id="PS51257">
    <property type="entry name" value="PROKAR_LIPOPROTEIN"/>
    <property type="match status" value="1"/>
</dbReference>
<keyword evidence="4" id="KW-1185">Reference proteome</keyword>
<protein>
    <submittedName>
        <fullName evidence="3">Uncharacterized protein</fullName>
    </submittedName>
</protein>
<feature type="chain" id="PRO_5035326678" evidence="2">
    <location>
        <begin position="25"/>
        <end position="115"/>
    </location>
</feature>
<organism evidence="3 4">
    <name type="scientific">Mangrovicoccus algicola</name>
    <dbReference type="NCBI Taxonomy" id="2771008"/>
    <lineage>
        <taxon>Bacteria</taxon>
        <taxon>Pseudomonadati</taxon>
        <taxon>Pseudomonadota</taxon>
        <taxon>Alphaproteobacteria</taxon>
        <taxon>Rhodobacterales</taxon>
        <taxon>Paracoccaceae</taxon>
        <taxon>Mangrovicoccus</taxon>
    </lineage>
</organism>
<evidence type="ECO:0000313" key="4">
    <source>
        <dbReference type="Proteomes" id="UP000609121"/>
    </source>
</evidence>
<feature type="compositionally biased region" description="Basic residues" evidence="1">
    <location>
        <begin position="105"/>
        <end position="115"/>
    </location>
</feature>
<reference evidence="3" key="1">
    <citation type="submission" date="2020-09" db="EMBL/GenBank/DDBJ databases">
        <title>A novel bacterium of genus Mangrovicoccus, isolated from South China Sea.</title>
        <authorList>
            <person name="Huang H."/>
            <person name="Mo K."/>
            <person name="Hu Y."/>
        </authorList>
    </citation>
    <scope>NUCLEOTIDE SEQUENCE</scope>
    <source>
        <strain evidence="3">HB182678</strain>
    </source>
</reference>
<sequence>MMFRRTLLSSAAALVLLACLPARAAGFDWNGVWAGKNPKNGRVTIITIREGRVISWSSDGEAAPIASASVTPEAVRIVHAEGAQVTMTPNRDGTATYLWKGRSGSAKHRLSRQPG</sequence>
<evidence type="ECO:0000313" key="3">
    <source>
        <dbReference type="EMBL" id="MBE3639456.1"/>
    </source>
</evidence>
<dbReference type="AlphaFoldDB" id="A0A8J6Z0X9"/>
<evidence type="ECO:0000256" key="2">
    <source>
        <dbReference type="SAM" id="SignalP"/>
    </source>
</evidence>
<evidence type="ECO:0000256" key="1">
    <source>
        <dbReference type="SAM" id="MobiDB-lite"/>
    </source>
</evidence>
<keyword evidence="2" id="KW-0732">Signal</keyword>
<feature type="region of interest" description="Disordered" evidence="1">
    <location>
        <begin position="96"/>
        <end position="115"/>
    </location>
</feature>
<dbReference type="RefSeq" id="WP_193184151.1">
    <property type="nucleotide sequence ID" value="NZ_JACVXA010000047.1"/>
</dbReference>
<name>A0A8J6Z0X9_9RHOB</name>
<accession>A0A8J6Z0X9</accession>